<evidence type="ECO:0000313" key="2">
    <source>
        <dbReference type="Proteomes" id="UP000018766"/>
    </source>
</evidence>
<protein>
    <submittedName>
        <fullName evidence="1">Uncharacterized protein</fullName>
    </submittedName>
</protein>
<reference evidence="1 2" key="1">
    <citation type="submission" date="2013-11" db="EMBL/GenBank/DDBJ databases">
        <title>Genomic analysis of Pelistega sp. HM-7.</title>
        <authorList>
            <person name="Kumbhare S.V."/>
            <person name="Shetty S.A."/>
            <person name="Sharma O."/>
            <person name="Dhotre D.P."/>
        </authorList>
    </citation>
    <scope>NUCLEOTIDE SEQUENCE [LARGE SCALE GENOMIC DNA]</scope>
    <source>
        <strain evidence="1 2">HM-7</strain>
    </source>
</reference>
<keyword evidence="2" id="KW-1185">Reference proteome</keyword>
<organism evidence="1 2">
    <name type="scientific">Pelistega indica</name>
    <dbReference type="NCBI Taxonomy" id="1414851"/>
    <lineage>
        <taxon>Bacteria</taxon>
        <taxon>Pseudomonadati</taxon>
        <taxon>Pseudomonadota</taxon>
        <taxon>Betaproteobacteria</taxon>
        <taxon>Burkholderiales</taxon>
        <taxon>Alcaligenaceae</taxon>
        <taxon>Pelistega</taxon>
    </lineage>
</organism>
<proteinExistence type="predicted"/>
<dbReference type="Gene3D" id="3.10.660.10">
    <property type="entry name" value="DPH Zinc finger"/>
    <property type="match status" value="1"/>
</dbReference>
<dbReference type="EMBL" id="AYSV01000048">
    <property type="protein sequence ID" value="ETD72604.1"/>
    <property type="molecule type" value="Genomic_DNA"/>
</dbReference>
<gene>
    <name evidence="1" type="ORF">V757_03250</name>
</gene>
<dbReference type="Proteomes" id="UP000018766">
    <property type="component" value="Unassembled WGS sequence"/>
</dbReference>
<dbReference type="OrthoDB" id="552713at2"/>
<name>V8G7U3_9BURK</name>
<dbReference type="AlphaFoldDB" id="V8G7U3"/>
<dbReference type="RefSeq" id="WP_023949889.1">
    <property type="nucleotide sequence ID" value="NZ_AYSV01000048.1"/>
</dbReference>
<comment type="caution">
    <text evidence="1">The sequence shown here is derived from an EMBL/GenBank/DDBJ whole genome shotgun (WGS) entry which is preliminary data.</text>
</comment>
<accession>V8G7U3</accession>
<evidence type="ECO:0000313" key="1">
    <source>
        <dbReference type="EMBL" id="ETD72604.1"/>
    </source>
</evidence>
<dbReference type="InterPro" id="IPR036671">
    <property type="entry name" value="DPH_MB_sf"/>
</dbReference>
<dbReference type="SUPFAM" id="SSF144217">
    <property type="entry name" value="CSL zinc finger"/>
    <property type="match status" value="1"/>
</dbReference>
<sequence length="130" mass="14483">MTRPHEDLTGQRFGQLTAESYLGQNHWRCRCTCGGTRDVRGAYLKNGRATACLACKGRAPIRKSTKFVVGATIDGITLMKYLGAHRWEALCACGNHFATTQTTIENSHFMMCPKCTLHINRAVKKARHAK</sequence>